<evidence type="ECO:0000256" key="2">
    <source>
        <dbReference type="ARBA" id="ARBA00022964"/>
    </source>
</evidence>
<dbReference type="InterPro" id="IPR051821">
    <property type="entry name" value="Asp/Asn_beta-hydroxylase"/>
</dbReference>
<feature type="domain" description="Aspartyl/asparaginy/proline hydroxylase" evidence="4">
    <location>
        <begin position="58"/>
        <end position="215"/>
    </location>
</feature>
<dbReference type="InterPro" id="IPR027443">
    <property type="entry name" value="IPNS-like_sf"/>
</dbReference>
<dbReference type="Gene3D" id="2.60.120.330">
    <property type="entry name" value="B-lactam Antibiotic, Isopenicillin N Synthase, Chain"/>
    <property type="match status" value="1"/>
</dbReference>
<reference evidence="5 6" key="1">
    <citation type="submission" date="2019-01" db="EMBL/GenBank/DDBJ databases">
        <authorList>
            <person name="Brito A."/>
        </authorList>
    </citation>
    <scope>NUCLEOTIDE SEQUENCE [LARGE SCALE GENOMIC DNA]</scope>
    <source>
        <strain evidence="5">1</strain>
    </source>
</reference>
<dbReference type="InterPro" id="IPR007803">
    <property type="entry name" value="Asp/Arg/Pro-Hydrxlase"/>
</dbReference>
<evidence type="ECO:0000313" key="5">
    <source>
        <dbReference type="EMBL" id="VEP17147.1"/>
    </source>
</evidence>
<dbReference type="GO" id="GO:0016020">
    <property type="term" value="C:membrane"/>
    <property type="evidence" value="ECO:0007669"/>
    <property type="project" value="TreeGrafter"/>
</dbReference>
<dbReference type="RefSeq" id="WP_144866796.1">
    <property type="nucleotide sequence ID" value="NZ_LR213815.1"/>
</dbReference>
<dbReference type="OrthoDB" id="21665at2"/>
<dbReference type="PANTHER" id="PTHR46332:SF5">
    <property type="entry name" value="ASPARTATE BETA-HYDROXYLASE DOMAIN CONTAINING 2"/>
    <property type="match status" value="1"/>
</dbReference>
<accession>A0A563W0K1</accession>
<name>A0A563W0K1_9CYAN</name>
<evidence type="ECO:0000256" key="1">
    <source>
        <dbReference type="ARBA" id="ARBA00007730"/>
    </source>
</evidence>
<dbReference type="GO" id="GO:0051213">
    <property type="term" value="F:dioxygenase activity"/>
    <property type="evidence" value="ECO:0007669"/>
    <property type="project" value="UniProtKB-KW"/>
</dbReference>
<organism evidence="5 6">
    <name type="scientific">Hyella patelloides LEGE 07179</name>
    <dbReference type="NCBI Taxonomy" id="945734"/>
    <lineage>
        <taxon>Bacteria</taxon>
        <taxon>Bacillati</taxon>
        <taxon>Cyanobacteriota</taxon>
        <taxon>Cyanophyceae</taxon>
        <taxon>Pleurocapsales</taxon>
        <taxon>Hyellaceae</taxon>
        <taxon>Hyella</taxon>
    </lineage>
</organism>
<dbReference type="SUPFAM" id="SSF51197">
    <property type="entry name" value="Clavaminate synthase-like"/>
    <property type="match status" value="1"/>
</dbReference>
<comment type="similarity">
    <text evidence="1">Belongs to the aspartyl/asparaginyl beta-hydroxylase family.</text>
</comment>
<keyword evidence="6" id="KW-1185">Reference proteome</keyword>
<dbReference type="Proteomes" id="UP000320055">
    <property type="component" value="Unassembled WGS sequence"/>
</dbReference>
<sequence length="257" mass="30208">MSVKELPINIPTSIRNFIIYKVGFNLIQKYEQLISKYSDIGDSPFFEAEQFPWTTELESNWHLIRQELDKILEYTTQLPNFQDISPDQSYSTTKDNLWKTYFLYGYGLKEESNCQRCPETTRLIENIPGMKTAFFSILLPGKHIPEHRGPYKGVVRCLLGLKIPEPKELCGIRVANETRHWEEGKAMFLDDSFPHEAWNDTDDIRVVLFLDIVRPMRFPFSWLNHLLLQLITISPFVQDAKANQKKWDSKLEKLFNQ</sequence>
<dbReference type="AlphaFoldDB" id="A0A563W0K1"/>
<dbReference type="PANTHER" id="PTHR46332">
    <property type="entry name" value="ASPARTATE BETA-HYDROXYLASE DOMAIN-CONTAINING PROTEIN 2"/>
    <property type="match status" value="1"/>
</dbReference>
<keyword evidence="2" id="KW-0223">Dioxygenase</keyword>
<proteinExistence type="inferred from homology"/>
<evidence type="ECO:0000313" key="6">
    <source>
        <dbReference type="Proteomes" id="UP000320055"/>
    </source>
</evidence>
<evidence type="ECO:0000256" key="3">
    <source>
        <dbReference type="ARBA" id="ARBA00023002"/>
    </source>
</evidence>
<evidence type="ECO:0000259" key="4">
    <source>
        <dbReference type="Pfam" id="PF05118"/>
    </source>
</evidence>
<gene>
    <name evidence="5" type="ORF">H1P_560004</name>
</gene>
<keyword evidence="3" id="KW-0560">Oxidoreductase</keyword>
<dbReference type="Pfam" id="PF05118">
    <property type="entry name" value="Asp_Arg_Hydrox"/>
    <property type="match status" value="1"/>
</dbReference>
<dbReference type="EMBL" id="CAACVJ010000512">
    <property type="protein sequence ID" value="VEP17147.1"/>
    <property type="molecule type" value="Genomic_DNA"/>
</dbReference>
<protein>
    <submittedName>
        <fullName evidence="5">Aspartyl/Asparaginyl beta-hydroxylase</fullName>
    </submittedName>
</protein>